<dbReference type="Pfam" id="PF14031">
    <property type="entry name" value="D-ser_dehydrat"/>
    <property type="match status" value="1"/>
</dbReference>
<feature type="domain" description="D-serine dehydratase-like" evidence="3">
    <location>
        <begin position="255"/>
        <end position="361"/>
    </location>
</feature>
<dbReference type="GO" id="GO:0036088">
    <property type="term" value="P:D-serine catabolic process"/>
    <property type="evidence" value="ECO:0007669"/>
    <property type="project" value="TreeGrafter"/>
</dbReference>
<proteinExistence type="inferred from homology"/>
<evidence type="ECO:0000259" key="3">
    <source>
        <dbReference type="SMART" id="SM01119"/>
    </source>
</evidence>
<dbReference type="InterPro" id="IPR042208">
    <property type="entry name" value="D-ser_dehydrat-like_sf"/>
</dbReference>
<accession>A0A2W5NJL8</accession>
<dbReference type="SUPFAM" id="SSF51419">
    <property type="entry name" value="PLP-binding barrel"/>
    <property type="match status" value="1"/>
</dbReference>
<sequence>MERPMLPTLATVPTPCLLLDEAVMTRNIARLHARLAGTGVAFRPHLKTAKSVEVARRLMTSPAGPAMVSTLREAEEFTAAGVTDLTYGVGIAPDKLDRVAAIRAAGCDLAVILDSVEQAAAIAARGDGIPALIEIDCDGHRSGVPPEDAGRLLAIARALPPGGPRGLLTHGGESYGAKGAEALRAAAEAERRAVVDAAGILRAAGFAAPVVSAGSTPTFLAATRFDGLTEFRAGVSVFFDLVQAGIGVCAPEDIAISVLTEVIGHQRAKGWTITDAGWMAMSRDRGTAAQAVDQGYGLARDRAGRPFGDAIMIAANQEHGILASRPGAAPPPEAPVGSRLRILPNHACATAAAYDHYHVIGAEGEITAVWPRFGGW</sequence>
<dbReference type="Proteomes" id="UP000249185">
    <property type="component" value="Unassembled WGS sequence"/>
</dbReference>
<dbReference type="Pfam" id="PF01168">
    <property type="entry name" value="Ala_racemase_N"/>
    <property type="match status" value="1"/>
</dbReference>
<dbReference type="Gene3D" id="2.40.37.20">
    <property type="entry name" value="D-serine dehydratase-like domain"/>
    <property type="match status" value="1"/>
</dbReference>
<dbReference type="AlphaFoldDB" id="A0A2W5NJL8"/>
<protein>
    <submittedName>
        <fullName evidence="4">Alanine racemase</fullName>
    </submittedName>
</protein>
<comment type="similarity">
    <text evidence="1">Belongs to the DSD1 family.</text>
</comment>
<evidence type="ECO:0000313" key="4">
    <source>
        <dbReference type="EMBL" id="PZQ52449.1"/>
    </source>
</evidence>
<dbReference type="InterPro" id="IPR029066">
    <property type="entry name" value="PLP-binding_barrel"/>
</dbReference>
<dbReference type="SMART" id="SM01119">
    <property type="entry name" value="D-ser_dehydrat"/>
    <property type="match status" value="1"/>
</dbReference>
<gene>
    <name evidence="4" type="ORF">DI556_01990</name>
</gene>
<dbReference type="InterPro" id="IPR001608">
    <property type="entry name" value="Ala_racemase_N"/>
</dbReference>
<reference evidence="4 5" key="1">
    <citation type="submission" date="2017-08" db="EMBL/GenBank/DDBJ databases">
        <title>Infants hospitalized years apart are colonized by the same room-sourced microbial strains.</title>
        <authorList>
            <person name="Brooks B."/>
            <person name="Olm M.R."/>
            <person name="Firek B.A."/>
            <person name="Baker R."/>
            <person name="Thomas B.C."/>
            <person name="Morowitz M.J."/>
            <person name="Banfield J.F."/>
        </authorList>
    </citation>
    <scope>NUCLEOTIDE SEQUENCE [LARGE SCALE GENOMIC DNA]</scope>
    <source>
        <strain evidence="4">S2_005_002_R2_34</strain>
    </source>
</reference>
<dbReference type="InterPro" id="IPR026956">
    <property type="entry name" value="D-ser_dehydrat-like_dom"/>
</dbReference>
<dbReference type="EMBL" id="QFPW01000001">
    <property type="protein sequence ID" value="PZQ52449.1"/>
    <property type="molecule type" value="Genomic_DNA"/>
</dbReference>
<dbReference type="PANTHER" id="PTHR28004">
    <property type="entry name" value="ZGC:162816-RELATED"/>
    <property type="match status" value="1"/>
</dbReference>
<comment type="caution">
    <text evidence="4">The sequence shown here is derived from an EMBL/GenBank/DDBJ whole genome shotgun (WGS) entry which is preliminary data.</text>
</comment>
<dbReference type="InterPro" id="IPR051466">
    <property type="entry name" value="D-amino_acid_metab_enzyme"/>
</dbReference>
<organism evidence="4 5">
    <name type="scientific">Rhodovulum sulfidophilum</name>
    <name type="common">Rhodobacter sulfidophilus</name>
    <dbReference type="NCBI Taxonomy" id="35806"/>
    <lineage>
        <taxon>Bacteria</taxon>
        <taxon>Pseudomonadati</taxon>
        <taxon>Pseudomonadota</taxon>
        <taxon>Alphaproteobacteria</taxon>
        <taxon>Rhodobacterales</taxon>
        <taxon>Paracoccaceae</taxon>
        <taxon>Rhodovulum</taxon>
    </lineage>
</organism>
<dbReference type="PANTHER" id="PTHR28004:SF2">
    <property type="entry name" value="D-SERINE DEHYDRATASE"/>
    <property type="match status" value="1"/>
</dbReference>
<evidence type="ECO:0000313" key="5">
    <source>
        <dbReference type="Proteomes" id="UP000249185"/>
    </source>
</evidence>
<dbReference type="GO" id="GO:0008721">
    <property type="term" value="F:D-serine ammonia-lyase activity"/>
    <property type="evidence" value="ECO:0007669"/>
    <property type="project" value="TreeGrafter"/>
</dbReference>
<name>A0A2W5NJL8_RHOSU</name>
<evidence type="ECO:0000256" key="1">
    <source>
        <dbReference type="ARBA" id="ARBA00005323"/>
    </source>
</evidence>
<dbReference type="Gene3D" id="3.20.20.10">
    <property type="entry name" value="Alanine racemase"/>
    <property type="match status" value="1"/>
</dbReference>
<evidence type="ECO:0000256" key="2">
    <source>
        <dbReference type="ARBA" id="ARBA00023239"/>
    </source>
</evidence>
<keyword evidence="2" id="KW-0456">Lyase</keyword>